<evidence type="ECO:0000313" key="3">
    <source>
        <dbReference type="Proteomes" id="UP000007431"/>
    </source>
</evidence>
<dbReference type="Proteomes" id="UP000007431">
    <property type="component" value="Unassembled WGS sequence"/>
</dbReference>
<evidence type="ECO:0000256" key="1">
    <source>
        <dbReference type="SAM" id="MobiDB-lite"/>
    </source>
</evidence>
<organism evidence="3">
    <name type="scientific">Schizophyllum commune (strain H4-8 / FGSC 9210)</name>
    <name type="common">Split gill fungus</name>
    <dbReference type="NCBI Taxonomy" id="578458"/>
    <lineage>
        <taxon>Eukaryota</taxon>
        <taxon>Fungi</taxon>
        <taxon>Dikarya</taxon>
        <taxon>Basidiomycota</taxon>
        <taxon>Agaricomycotina</taxon>
        <taxon>Agaricomycetes</taxon>
        <taxon>Agaricomycetidae</taxon>
        <taxon>Agaricales</taxon>
        <taxon>Schizophyllaceae</taxon>
        <taxon>Schizophyllum</taxon>
    </lineage>
</organism>
<dbReference type="RefSeq" id="XP_003035603.1">
    <property type="nucleotide sequence ID" value="XM_003035557.1"/>
</dbReference>
<name>D8PUD6_SCHCM</name>
<evidence type="ECO:0000313" key="2">
    <source>
        <dbReference type="EMBL" id="EFJ00701.1"/>
    </source>
</evidence>
<dbReference type="GeneID" id="9595236"/>
<dbReference type="VEuPathDB" id="FungiDB:SCHCODRAFT_02485625"/>
<dbReference type="OrthoDB" id="10285853at2759"/>
<accession>D8PUD6</accession>
<proteinExistence type="predicted"/>
<protein>
    <recommendedName>
        <fullName evidence="4">HNH nuclease domain-containing protein</fullName>
    </recommendedName>
</protein>
<dbReference type="AlphaFoldDB" id="D8PUD6"/>
<evidence type="ECO:0008006" key="4">
    <source>
        <dbReference type="Google" id="ProtNLM"/>
    </source>
</evidence>
<keyword evidence="3" id="KW-1185">Reference proteome</keyword>
<dbReference type="InParanoid" id="D8PUD6"/>
<dbReference type="EMBL" id="GL377303">
    <property type="protein sequence ID" value="EFJ00701.1"/>
    <property type="molecule type" value="Genomic_DNA"/>
</dbReference>
<feature type="region of interest" description="Disordered" evidence="1">
    <location>
        <begin position="292"/>
        <end position="343"/>
    </location>
</feature>
<gene>
    <name evidence="2" type="ORF">SCHCODRAFT_232067</name>
</gene>
<dbReference type="KEGG" id="scm:SCHCO_02485625"/>
<sequence>MPRYHPRFHCPITGLQDPVACCRLILEPEDDADVDPLMVARKEWVWGLDRGGLTYYIPSPHNALYFRPDIARLYFSHEFVLVPTFKTFVEAIKFIEHAGVDDRDTKDTSPRRPLTALAPTSGRYRYVFIPLSDAARQLQEEFPMQPQTEDDLNGWTNPIYHTPLVRGSDQFPVIECYAHPFSVSTFAAETLSLYHGTLTRVIKQWQTMINFLQLRWTSSIARVPQWFIDAPARETDDTTIDGSEASGYLNATDPNTLMLTQEEIRNRVPLEGPGFAHARAKVMDWFSKTRQPCKLRRQQRGQDRSPYAWTSASSRRRKNPPAAQQKLPAPKEPPKWVQRNGRFPTEEFSSSDWAYFFFGASLDGRFTDAATAG</sequence>
<dbReference type="HOGENOM" id="CLU_062489_0_0_1"/>
<reference evidence="2 3" key="1">
    <citation type="journal article" date="2010" name="Nat. Biotechnol.">
        <title>Genome sequence of the model mushroom Schizophyllum commune.</title>
        <authorList>
            <person name="Ohm R.A."/>
            <person name="de Jong J.F."/>
            <person name="Lugones L.G."/>
            <person name="Aerts A."/>
            <person name="Kothe E."/>
            <person name="Stajich J.E."/>
            <person name="de Vries R.P."/>
            <person name="Record E."/>
            <person name="Levasseur A."/>
            <person name="Baker S.E."/>
            <person name="Bartholomew K.A."/>
            <person name="Coutinho P.M."/>
            <person name="Erdmann S."/>
            <person name="Fowler T.J."/>
            <person name="Gathman A.C."/>
            <person name="Lombard V."/>
            <person name="Henrissat B."/>
            <person name="Knabe N."/>
            <person name="Kuees U."/>
            <person name="Lilly W.W."/>
            <person name="Lindquist E."/>
            <person name="Lucas S."/>
            <person name="Magnuson J.K."/>
            <person name="Piumi F."/>
            <person name="Raudaskoski M."/>
            <person name="Salamov A."/>
            <person name="Schmutz J."/>
            <person name="Schwarze F.W.M.R."/>
            <person name="vanKuyk P.A."/>
            <person name="Horton J.S."/>
            <person name="Grigoriev I.V."/>
            <person name="Woesten H.A.B."/>
        </authorList>
    </citation>
    <scope>NUCLEOTIDE SEQUENCE [LARGE SCALE GENOMIC DNA]</scope>
    <source>
        <strain evidence="3">H4-8 / FGSC 9210</strain>
    </source>
</reference>